<gene>
    <name evidence="1" type="ORF">JM658_06300</name>
</gene>
<dbReference type="Proteomes" id="UP000829517">
    <property type="component" value="Unassembled WGS sequence"/>
</dbReference>
<reference evidence="1 2" key="1">
    <citation type="submission" date="2021-01" db="EMBL/GenBank/DDBJ databases">
        <title>Genome sequencing of Joostella atrarenae M1-2 (= KCTC 23194).</title>
        <authorList>
            <person name="Zakaria M.R."/>
            <person name="Lam M.Q."/>
            <person name="Chong C.S."/>
        </authorList>
    </citation>
    <scope>NUCLEOTIDE SEQUENCE [LARGE SCALE GENOMIC DNA]</scope>
    <source>
        <strain evidence="1 2">M1-2</strain>
    </source>
</reference>
<evidence type="ECO:0000313" key="2">
    <source>
        <dbReference type="Proteomes" id="UP000829517"/>
    </source>
</evidence>
<dbReference type="EMBL" id="JAETXX010000002">
    <property type="protein sequence ID" value="MCF8714439.1"/>
    <property type="molecule type" value="Genomic_DNA"/>
</dbReference>
<name>A0ABS9J1Z2_9FLAO</name>
<comment type="caution">
    <text evidence="1">The sequence shown here is derived from an EMBL/GenBank/DDBJ whole genome shotgun (WGS) entry which is preliminary data.</text>
</comment>
<keyword evidence="2" id="KW-1185">Reference proteome</keyword>
<evidence type="ECO:0000313" key="1">
    <source>
        <dbReference type="EMBL" id="MCF8714439.1"/>
    </source>
</evidence>
<sequence length="161" mass="18106">MKNSTIFFLILLLSGGFLYSQEHHSEEHSKEPGFETALTGVYFYTPESGNVDFGSELFITYWISHKWAFGGAYTMVFEEEGRIGHELTAVVSHKPWPFLTLNAGPSFSMPNSHLDTKVSLSLEGEYNYFFGDTGWHTGPVLGAQIGEDFKIIMGLQLGYEF</sequence>
<dbReference type="RefSeq" id="WP_236958398.1">
    <property type="nucleotide sequence ID" value="NZ_JAETXX010000002.1"/>
</dbReference>
<accession>A0ABS9J1Z2</accession>
<organism evidence="1 2">
    <name type="scientific">Joostella atrarenae</name>
    <dbReference type="NCBI Taxonomy" id="679257"/>
    <lineage>
        <taxon>Bacteria</taxon>
        <taxon>Pseudomonadati</taxon>
        <taxon>Bacteroidota</taxon>
        <taxon>Flavobacteriia</taxon>
        <taxon>Flavobacteriales</taxon>
        <taxon>Flavobacteriaceae</taxon>
        <taxon>Joostella</taxon>
    </lineage>
</organism>
<protein>
    <submittedName>
        <fullName evidence="1">Uncharacterized protein</fullName>
    </submittedName>
</protein>
<proteinExistence type="predicted"/>